<reference evidence="19" key="1">
    <citation type="submission" date="2018-05" db="EMBL/GenBank/DDBJ databases">
        <authorList>
            <person name="Lanie J.A."/>
            <person name="Ng W.-L."/>
            <person name="Kazmierczak K.M."/>
            <person name="Andrzejewski T.M."/>
            <person name="Davidsen T.M."/>
            <person name="Wayne K.J."/>
            <person name="Tettelin H."/>
            <person name="Glass J.I."/>
            <person name="Rusch D."/>
            <person name="Podicherti R."/>
            <person name="Tsui H.-C.T."/>
            <person name="Winkler M.E."/>
        </authorList>
    </citation>
    <scope>NUCLEOTIDE SEQUENCE</scope>
</reference>
<protein>
    <recommendedName>
        <fullName evidence="6">Riboflavin kinase</fullName>
        <ecNumber evidence="5">2.7.1.161</ecNumber>
    </recommendedName>
    <alternativeName>
        <fullName evidence="15">CTP-dependent riboflavin kinase</fullName>
    </alternativeName>
    <alternativeName>
        <fullName evidence="16">CTP:riboflavin 5'-phosphotransferase</fullName>
    </alternativeName>
    <alternativeName>
        <fullName evidence="14">Flavokinase</fullName>
    </alternativeName>
</protein>
<dbReference type="GO" id="GO:0008531">
    <property type="term" value="F:riboflavin kinase activity"/>
    <property type="evidence" value="ECO:0007669"/>
    <property type="project" value="InterPro"/>
</dbReference>
<evidence type="ECO:0000256" key="14">
    <source>
        <dbReference type="ARBA" id="ARBA00029789"/>
    </source>
</evidence>
<evidence type="ECO:0000256" key="5">
    <source>
        <dbReference type="ARBA" id="ARBA00011987"/>
    </source>
</evidence>
<dbReference type="Pfam" id="PF01982">
    <property type="entry name" value="CTP-dep_RFKase"/>
    <property type="match status" value="1"/>
</dbReference>
<evidence type="ECO:0000256" key="12">
    <source>
        <dbReference type="ARBA" id="ARBA00022777"/>
    </source>
</evidence>
<dbReference type="EC" id="2.7.1.161" evidence="5"/>
<keyword evidence="13" id="KW-0460">Magnesium</keyword>
<dbReference type="UniPathway" id="UPA00276">
    <property type="reaction ID" value="UER00929"/>
</dbReference>
<name>A0A381TNB4_9ZZZZ</name>
<evidence type="ECO:0000259" key="18">
    <source>
        <dbReference type="Pfam" id="PF01982"/>
    </source>
</evidence>
<keyword evidence="9" id="KW-0808">Transferase</keyword>
<evidence type="ECO:0000256" key="11">
    <source>
        <dbReference type="ARBA" id="ARBA00022741"/>
    </source>
</evidence>
<gene>
    <name evidence="19" type="ORF">METZ01_LOCUS69131</name>
</gene>
<keyword evidence="11" id="KW-0547">Nucleotide-binding</keyword>
<evidence type="ECO:0000256" key="15">
    <source>
        <dbReference type="ARBA" id="ARBA00030544"/>
    </source>
</evidence>
<keyword evidence="7" id="KW-0285">Flavoprotein</keyword>
<evidence type="ECO:0000256" key="1">
    <source>
        <dbReference type="ARBA" id="ARBA00001946"/>
    </source>
</evidence>
<dbReference type="GO" id="GO:0009231">
    <property type="term" value="P:riboflavin biosynthetic process"/>
    <property type="evidence" value="ECO:0007669"/>
    <property type="project" value="InterPro"/>
</dbReference>
<keyword evidence="10" id="KW-0479">Metal-binding</keyword>
<evidence type="ECO:0000256" key="9">
    <source>
        <dbReference type="ARBA" id="ARBA00022679"/>
    </source>
</evidence>
<dbReference type="InterPro" id="IPR039063">
    <property type="entry name" value="RibK_CTP-dep"/>
</dbReference>
<evidence type="ECO:0000256" key="8">
    <source>
        <dbReference type="ARBA" id="ARBA00022643"/>
    </source>
</evidence>
<comment type="cofactor">
    <cofactor evidence="1">
        <name>Mg(2+)</name>
        <dbReference type="ChEBI" id="CHEBI:18420"/>
    </cofactor>
</comment>
<comment type="function">
    <text evidence="2">Catalyzes the CTP-dependent phosphorylation of riboflavin (vitamin B2) to form flavin mononucleotide (FMN).</text>
</comment>
<accession>A0A381TNB4</accession>
<evidence type="ECO:0000256" key="6">
    <source>
        <dbReference type="ARBA" id="ARBA00017394"/>
    </source>
</evidence>
<evidence type="ECO:0000256" key="16">
    <source>
        <dbReference type="ARBA" id="ARBA00033116"/>
    </source>
</evidence>
<dbReference type="GO" id="GO:0046872">
    <property type="term" value="F:metal ion binding"/>
    <property type="evidence" value="ECO:0007669"/>
    <property type="project" value="UniProtKB-KW"/>
</dbReference>
<dbReference type="GO" id="GO:0009398">
    <property type="term" value="P:FMN biosynthetic process"/>
    <property type="evidence" value="ECO:0007669"/>
    <property type="project" value="UniProtKB-UniPathway"/>
</dbReference>
<comment type="pathway">
    <text evidence="3">Cofactor biosynthesis; FMN biosynthesis; FMN from riboflavin (CTP route): step 1/1.</text>
</comment>
<keyword evidence="8" id="KW-0288">FMN</keyword>
<dbReference type="InterPro" id="IPR023602">
    <property type="entry name" value="Riboflavin_kinase_CTP-dep"/>
</dbReference>
<comment type="similarity">
    <text evidence="4">Belongs to the archaeal riboflavin kinase family.</text>
</comment>
<dbReference type="SUPFAM" id="SSF46785">
    <property type="entry name" value="Winged helix' DNA-binding domain"/>
    <property type="match status" value="1"/>
</dbReference>
<dbReference type="InterPro" id="IPR023465">
    <property type="entry name" value="Riboflavin_kinase_dom_sf"/>
</dbReference>
<evidence type="ECO:0000256" key="4">
    <source>
        <dbReference type="ARBA" id="ARBA00006428"/>
    </source>
</evidence>
<dbReference type="Gene3D" id="1.10.10.10">
    <property type="entry name" value="Winged helix-like DNA-binding domain superfamily/Winged helix DNA-binding domain"/>
    <property type="match status" value="1"/>
</dbReference>
<evidence type="ECO:0000256" key="17">
    <source>
        <dbReference type="ARBA" id="ARBA00047857"/>
    </source>
</evidence>
<feature type="domain" description="Riboflavin kinase" evidence="18">
    <location>
        <begin position="101"/>
        <end position="223"/>
    </location>
</feature>
<evidence type="ECO:0000256" key="2">
    <source>
        <dbReference type="ARBA" id="ARBA00003072"/>
    </source>
</evidence>
<sequence>MSDLKIQHILTLSQLLSKGARYNFIQITTSSLGKNIKKSQQSASKHLLELETNGFIERVVHGRKVSVKITQDGYAELLKLHLLLRANIETSVSSLELKGTIISGMGEGAYYMSLKGYTKQFKSKIGFVPFPGTLNVKLNQPEYIQAVEQFIVLDGIMIEPFSDGKRTYGWVKCFHAKLNNSTKCELIRLERTHHDNSVIELISKNNLRKTAKLKTGAKVTIKILIPNRS</sequence>
<evidence type="ECO:0000256" key="10">
    <source>
        <dbReference type="ARBA" id="ARBA00022723"/>
    </source>
</evidence>
<dbReference type="GO" id="GO:0000166">
    <property type="term" value="F:nucleotide binding"/>
    <property type="evidence" value="ECO:0007669"/>
    <property type="project" value="UniProtKB-KW"/>
</dbReference>
<evidence type="ECO:0000256" key="7">
    <source>
        <dbReference type="ARBA" id="ARBA00022630"/>
    </source>
</evidence>
<dbReference type="Gene3D" id="2.40.30.30">
    <property type="entry name" value="Riboflavin kinase-like"/>
    <property type="match status" value="1"/>
</dbReference>
<dbReference type="SUPFAM" id="SSF82114">
    <property type="entry name" value="Riboflavin kinase-like"/>
    <property type="match status" value="1"/>
</dbReference>
<dbReference type="InterPro" id="IPR036388">
    <property type="entry name" value="WH-like_DNA-bd_sf"/>
</dbReference>
<proteinExistence type="inferred from homology"/>
<evidence type="ECO:0000256" key="3">
    <source>
        <dbReference type="ARBA" id="ARBA00005219"/>
    </source>
</evidence>
<dbReference type="InterPro" id="IPR036390">
    <property type="entry name" value="WH_DNA-bd_sf"/>
</dbReference>
<dbReference type="PANTHER" id="PTHR40706">
    <property type="entry name" value="RIBOFLAVIN KINASE"/>
    <property type="match status" value="1"/>
</dbReference>
<keyword evidence="12" id="KW-0418">Kinase</keyword>
<evidence type="ECO:0000313" key="19">
    <source>
        <dbReference type="EMBL" id="SVA16277.1"/>
    </source>
</evidence>
<dbReference type="AlphaFoldDB" id="A0A381TNB4"/>
<organism evidence="19">
    <name type="scientific">marine metagenome</name>
    <dbReference type="NCBI Taxonomy" id="408172"/>
    <lineage>
        <taxon>unclassified sequences</taxon>
        <taxon>metagenomes</taxon>
        <taxon>ecological metagenomes</taxon>
    </lineage>
</organism>
<evidence type="ECO:0000256" key="13">
    <source>
        <dbReference type="ARBA" id="ARBA00022842"/>
    </source>
</evidence>
<comment type="catalytic activity">
    <reaction evidence="17">
        <text>riboflavin + CTP = CDP + FMN + H(+)</text>
        <dbReference type="Rhea" id="RHEA:25021"/>
        <dbReference type="ChEBI" id="CHEBI:15378"/>
        <dbReference type="ChEBI" id="CHEBI:37563"/>
        <dbReference type="ChEBI" id="CHEBI:57986"/>
        <dbReference type="ChEBI" id="CHEBI:58069"/>
        <dbReference type="ChEBI" id="CHEBI:58210"/>
        <dbReference type="EC" id="2.7.1.161"/>
    </reaction>
</comment>
<dbReference type="PANTHER" id="PTHR40706:SF1">
    <property type="entry name" value="RIBOFLAVIN KINASE"/>
    <property type="match status" value="1"/>
</dbReference>
<dbReference type="EMBL" id="UINC01004707">
    <property type="protein sequence ID" value="SVA16277.1"/>
    <property type="molecule type" value="Genomic_DNA"/>
</dbReference>